<name>A0A0D7AMK4_9AGAR</name>
<dbReference type="Proteomes" id="UP000054144">
    <property type="component" value="Unassembled WGS sequence"/>
</dbReference>
<evidence type="ECO:0000313" key="6">
    <source>
        <dbReference type="Proteomes" id="UP000054144"/>
    </source>
</evidence>
<dbReference type="SUPFAM" id="SSF53182">
    <property type="entry name" value="Pyrrolidone carboxyl peptidase (pyroglutamate aminopeptidase)"/>
    <property type="match status" value="1"/>
</dbReference>
<reference evidence="5 6" key="1">
    <citation type="journal article" date="2015" name="Fungal Genet. Biol.">
        <title>Evolution of novel wood decay mechanisms in Agaricales revealed by the genome sequences of Fistulina hepatica and Cylindrobasidium torrendii.</title>
        <authorList>
            <person name="Floudas D."/>
            <person name="Held B.W."/>
            <person name="Riley R."/>
            <person name="Nagy L.G."/>
            <person name="Koehler G."/>
            <person name="Ransdell A.S."/>
            <person name="Younus H."/>
            <person name="Chow J."/>
            <person name="Chiniquy J."/>
            <person name="Lipzen A."/>
            <person name="Tritt A."/>
            <person name="Sun H."/>
            <person name="Haridas S."/>
            <person name="LaButti K."/>
            <person name="Ohm R.A."/>
            <person name="Kues U."/>
            <person name="Blanchette R.A."/>
            <person name="Grigoriev I.V."/>
            <person name="Minto R.E."/>
            <person name="Hibbett D.S."/>
        </authorList>
    </citation>
    <scope>NUCLEOTIDE SEQUENCE [LARGE SCALE GENOMIC DNA]</scope>
    <source>
        <strain evidence="5 6">ATCC 64428</strain>
    </source>
</reference>
<dbReference type="Gene3D" id="3.40.630.20">
    <property type="entry name" value="Peptidase C15, pyroglutamyl peptidase I-like"/>
    <property type="match status" value="1"/>
</dbReference>
<sequence length="247" mass="27344">MPSLQQPHRVLLTGFGPFRQYKQNPSWLAAQQLHDTELHTPRGSPIHVSAFDVPVVYSTVLDMVPGLHVAPPKLPADVSANFPMPPATGYTLIVHVGVGRAQPLRIEVFGDKDHYPEADHHREYAPIIDNSSNPPLRGFVSARYMQSPNKLRIKLNIEELVHKCAEDGLHTVISEDAGHYLCDFIFYCSLAESELAKRGTPVMFVHCPPLDLPATAVIPPHTPRTAEAIADGLGTIIRRACEMIEKM</sequence>
<dbReference type="Pfam" id="PF01470">
    <property type="entry name" value="Peptidase_C15"/>
    <property type="match status" value="1"/>
</dbReference>
<proteinExistence type="inferred from homology"/>
<dbReference type="OrthoDB" id="407146at2759"/>
<keyword evidence="4" id="KW-0788">Thiol protease</keyword>
<protein>
    <submittedName>
        <fullName evidence="5">Peptidase C15, pyroglutamyl peptidase I-like protein</fullName>
    </submittedName>
</protein>
<dbReference type="InterPro" id="IPR036440">
    <property type="entry name" value="Peptidase_C15-like_sf"/>
</dbReference>
<dbReference type="GO" id="GO:0006508">
    <property type="term" value="P:proteolysis"/>
    <property type="evidence" value="ECO:0007669"/>
    <property type="project" value="UniProtKB-KW"/>
</dbReference>
<gene>
    <name evidence="5" type="ORF">FISHEDRAFT_33936</name>
</gene>
<organism evidence="5 6">
    <name type="scientific">Fistulina hepatica ATCC 64428</name>
    <dbReference type="NCBI Taxonomy" id="1128425"/>
    <lineage>
        <taxon>Eukaryota</taxon>
        <taxon>Fungi</taxon>
        <taxon>Dikarya</taxon>
        <taxon>Basidiomycota</taxon>
        <taxon>Agaricomycotina</taxon>
        <taxon>Agaricomycetes</taxon>
        <taxon>Agaricomycetidae</taxon>
        <taxon>Agaricales</taxon>
        <taxon>Fistulinaceae</taxon>
        <taxon>Fistulina</taxon>
    </lineage>
</organism>
<evidence type="ECO:0000256" key="2">
    <source>
        <dbReference type="ARBA" id="ARBA00022670"/>
    </source>
</evidence>
<evidence type="ECO:0000256" key="1">
    <source>
        <dbReference type="ARBA" id="ARBA00006641"/>
    </source>
</evidence>
<dbReference type="GO" id="GO:0008234">
    <property type="term" value="F:cysteine-type peptidase activity"/>
    <property type="evidence" value="ECO:0007669"/>
    <property type="project" value="UniProtKB-KW"/>
</dbReference>
<keyword evidence="2" id="KW-0645">Protease</keyword>
<dbReference type="EMBL" id="KN881628">
    <property type="protein sequence ID" value="KIY53100.1"/>
    <property type="molecule type" value="Genomic_DNA"/>
</dbReference>
<keyword evidence="6" id="KW-1185">Reference proteome</keyword>
<comment type="similarity">
    <text evidence="1">Belongs to the peptidase C15 family.</text>
</comment>
<evidence type="ECO:0000256" key="3">
    <source>
        <dbReference type="ARBA" id="ARBA00022801"/>
    </source>
</evidence>
<dbReference type="InterPro" id="IPR016125">
    <property type="entry name" value="Peptidase_C15-like"/>
</dbReference>
<evidence type="ECO:0000256" key="4">
    <source>
        <dbReference type="ARBA" id="ARBA00022807"/>
    </source>
</evidence>
<dbReference type="AlphaFoldDB" id="A0A0D7AMK4"/>
<evidence type="ECO:0000313" key="5">
    <source>
        <dbReference type="EMBL" id="KIY53100.1"/>
    </source>
</evidence>
<dbReference type="PANTHER" id="PTHR23402:SF1">
    <property type="entry name" value="PYROGLUTAMYL-PEPTIDASE I"/>
    <property type="match status" value="1"/>
</dbReference>
<dbReference type="PANTHER" id="PTHR23402">
    <property type="entry name" value="PROTEASE FAMILY C15 PYROGLUTAMYL-PEPTIDASE I-RELATED"/>
    <property type="match status" value="1"/>
</dbReference>
<keyword evidence="3" id="KW-0378">Hydrolase</keyword>
<accession>A0A0D7AMK4</accession>